<dbReference type="OrthoDB" id="28455at2759"/>
<comment type="caution">
    <text evidence="7">The sequence shown here is derived from an EMBL/GenBank/DDBJ whole genome shotgun (WGS) entry which is preliminary data.</text>
</comment>
<evidence type="ECO:0000256" key="6">
    <source>
        <dbReference type="SAM" id="MobiDB-lite"/>
    </source>
</evidence>
<dbReference type="GO" id="GO:0042254">
    <property type="term" value="P:ribosome biogenesis"/>
    <property type="evidence" value="ECO:0007669"/>
    <property type="project" value="UniProtKB-KW"/>
</dbReference>
<keyword evidence="3 5" id="KW-0690">Ribosome biogenesis</keyword>
<proteinExistence type="inferred from homology"/>
<accession>A0A8H3F0P1</accession>
<comment type="subcellular location">
    <subcellularLocation>
        <location evidence="1 5">Nucleus</location>
    </subcellularLocation>
</comment>
<name>A0A8H3F0P1_9LECA</name>
<keyword evidence="4 5" id="KW-0539">Nucleus</keyword>
<evidence type="ECO:0000313" key="8">
    <source>
        <dbReference type="Proteomes" id="UP000664169"/>
    </source>
</evidence>
<protein>
    <recommendedName>
        <fullName evidence="5">Ribosome biogenesis regulatory protein</fullName>
    </recommendedName>
</protein>
<dbReference type="Pfam" id="PF04939">
    <property type="entry name" value="RRS1"/>
    <property type="match status" value="1"/>
</dbReference>
<evidence type="ECO:0000256" key="4">
    <source>
        <dbReference type="ARBA" id="ARBA00023242"/>
    </source>
</evidence>
<feature type="region of interest" description="Disordered" evidence="6">
    <location>
        <begin position="1"/>
        <end position="23"/>
    </location>
</feature>
<feature type="region of interest" description="Disordered" evidence="6">
    <location>
        <begin position="83"/>
        <end position="107"/>
    </location>
</feature>
<feature type="compositionally biased region" description="Polar residues" evidence="6">
    <location>
        <begin position="8"/>
        <end position="23"/>
    </location>
</feature>
<dbReference type="InterPro" id="IPR007023">
    <property type="entry name" value="Ribosom_reg"/>
</dbReference>
<feature type="compositionally biased region" description="Basic and acidic residues" evidence="6">
    <location>
        <begin position="94"/>
        <end position="107"/>
    </location>
</feature>
<evidence type="ECO:0000256" key="2">
    <source>
        <dbReference type="ARBA" id="ARBA00010077"/>
    </source>
</evidence>
<feature type="region of interest" description="Disordered" evidence="6">
    <location>
        <begin position="175"/>
        <end position="201"/>
    </location>
</feature>
<evidence type="ECO:0000256" key="1">
    <source>
        <dbReference type="ARBA" id="ARBA00004123"/>
    </source>
</evidence>
<gene>
    <name evidence="7" type="ORF">GOMPHAMPRED_000738</name>
</gene>
<comment type="function">
    <text evidence="5">Involved in ribosomal large subunit assembly.</text>
</comment>
<comment type="similarity">
    <text evidence="2 5">Belongs to the RRS1 family.</text>
</comment>
<dbReference type="GO" id="GO:0005634">
    <property type="term" value="C:nucleus"/>
    <property type="evidence" value="ECO:0007669"/>
    <property type="project" value="UniProtKB-SubCell"/>
</dbReference>
<keyword evidence="8" id="KW-1185">Reference proteome</keyword>
<evidence type="ECO:0000256" key="5">
    <source>
        <dbReference type="RuleBase" id="RU364132"/>
    </source>
</evidence>
<dbReference type="Proteomes" id="UP000664169">
    <property type="component" value="Unassembled WGS sequence"/>
</dbReference>
<organism evidence="7 8">
    <name type="scientific">Gomphillus americanus</name>
    <dbReference type="NCBI Taxonomy" id="1940652"/>
    <lineage>
        <taxon>Eukaryota</taxon>
        <taxon>Fungi</taxon>
        <taxon>Dikarya</taxon>
        <taxon>Ascomycota</taxon>
        <taxon>Pezizomycotina</taxon>
        <taxon>Lecanoromycetes</taxon>
        <taxon>OSLEUM clade</taxon>
        <taxon>Ostropomycetidae</taxon>
        <taxon>Ostropales</taxon>
        <taxon>Graphidaceae</taxon>
        <taxon>Gomphilloideae</taxon>
        <taxon>Gomphillus</taxon>
    </lineage>
</organism>
<dbReference type="EMBL" id="CAJPDQ010000010">
    <property type="protein sequence ID" value="CAF9915393.1"/>
    <property type="molecule type" value="Genomic_DNA"/>
</dbReference>
<sequence>MEGIEQQPAASVSTQQERPSVTVTKPIPYTFDLGNLTVFDENIVSSNPSNAEIASISRDCAQALINQLLTTCTIHTSSKNGTLIKLPAPSTPLPREKPLPAPKQETKWEKFARKKGITKSKETGSKVYDEELGEWVSKWGYKGKNKAGENQWLVEVDEKKERTLKDGETVRGLNRRERVDNVKRNERKQKANERRERKYGA</sequence>
<reference evidence="7" key="1">
    <citation type="submission" date="2021-03" db="EMBL/GenBank/DDBJ databases">
        <authorList>
            <person name="Tagirdzhanova G."/>
        </authorList>
    </citation>
    <scope>NUCLEOTIDE SEQUENCE</scope>
</reference>
<dbReference type="AlphaFoldDB" id="A0A8H3F0P1"/>
<evidence type="ECO:0000313" key="7">
    <source>
        <dbReference type="EMBL" id="CAF9915393.1"/>
    </source>
</evidence>
<evidence type="ECO:0000256" key="3">
    <source>
        <dbReference type="ARBA" id="ARBA00022517"/>
    </source>
</evidence>